<dbReference type="Pfam" id="PF10276">
    <property type="entry name" value="zf-CHCC"/>
    <property type="match status" value="1"/>
</dbReference>
<dbReference type="Proteomes" id="UP000440578">
    <property type="component" value="Unassembled WGS sequence"/>
</dbReference>
<accession>A0A6A4V5U1</accession>
<dbReference type="InterPro" id="IPR019401">
    <property type="entry name" value="Znf_CHCC"/>
</dbReference>
<evidence type="ECO:0000313" key="3">
    <source>
        <dbReference type="Proteomes" id="UP000440578"/>
    </source>
</evidence>
<dbReference type="EMBL" id="VIIS01002064">
    <property type="protein sequence ID" value="KAF0289055.1"/>
    <property type="molecule type" value="Genomic_DNA"/>
</dbReference>
<dbReference type="PANTHER" id="PTHR13156:SF0">
    <property type="entry name" value="NADH DEHYDROGENASE [UBIQUINONE] IRON-SULFUR PROTEIN 6, MITOCHONDRIAL"/>
    <property type="match status" value="1"/>
</dbReference>
<reference evidence="2 3" key="1">
    <citation type="submission" date="2019-07" db="EMBL/GenBank/DDBJ databases">
        <title>Draft genome assembly of a fouling barnacle, Amphibalanus amphitrite (Darwin, 1854): The first reference genome for Thecostraca.</title>
        <authorList>
            <person name="Kim W."/>
        </authorList>
    </citation>
    <scope>NUCLEOTIDE SEQUENCE [LARGE SCALE GENOMIC DNA]</scope>
    <source>
        <strain evidence="2">SNU_AA5</strain>
        <tissue evidence="2">Soma without cirri and trophi</tissue>
    </source>
</reference>
<proteinExistence type="predicted"/>
<dbReference type="OrthoDB" id="307899at2759"/>
<keyword evidence="3" id="KW-1185">Reference proteome</keyword>
<organism evidence="2 3">
    <name type="scientific">Amphibalanus amphitrite</name>
    <name type="common">Striped barnacle</name>
    <name type="synonym">Balanus amphitrite</name>
    <dbReference type="NCBI Taxonomy" id="1232801"/>
    <lineage>
        <taxon>Eukaryota</taxon>
        <taxon>Metazoa</taxon>
        <taxon>Ecdysozoa</taxon>
        <taxon>Arthropoda</taxon>
        <taxon>Crustacea</taxon>
        <taxon>Multicrustacea</taxon>
        <taxon>Cirripedia</taxon>
        <taxon>Thoracica</taxon>
        <taxon>Thoracicalcarea</taxon>
        <taxon>Balanomorpha</taxon>
        <taxon>Balanoidea</taxon>
        <taxon>Balanidae</taxon>
        <taxon>Amphibalaninae</taxon>
        <taxon>Amphibalanus</taxon>
    </lineage>
</organism>
<dbReference type="GO" id="GO:0006120">
    <property type="term" value="P:mitochondrial electron transport, NADH to ubiquinone"/>
    <property type="evidence" value="ECO:0007669"/>
    <property type="project" value="TreeGrafter"/>
</dbReference>
<protein>
    <submittedName>
        <fullName evidence="2">NADH dehydrogenase [ubiquinone] iron-sulfur protein 6, mitochondrial</fullName>
    </submittedName>
</protein>
<sequence length="78" mass="8778">MTCIYHISDHRGFLYLQAFAEDDYRLVRFTERTKQVNPQFAIDLIAQVPPKVCTERVVSCDGGGGALGHPKVFINLPI</sequence>
<dbReference type="Gene3D" id="2.60.260.40">
    <property type="entry name" value="q5lls5 like domains"/>
    <property type="match status" value="1"/>
</dbReference>
<dbReference type="GO" id="GO:0005739">
    <property type="term" value="C:mitochondrion"/>
    <property type="evidence" value="ECO:0007669"/>
    <property type="project" value="GOC"/>
</dbReference>
<gene>
    <name evidence="2" type="primary">Ndufs6_1</name>
    <name evidence="2" type="ORF">FJT64_001351</name>
</gene>
<comment type="caution">
    <text evidence="2">The sequence shown here is derived from an EMBL/GenBank/DDBJ whole genome shotgun (WGS) entry which is preliminary data.</text>
</comment>
<feature type="domain" description="Zinc finger CHCC-type" evidence="1">
    <location>
        <begin position="56"/>
        <end position="76"/>
    </location>
</feature>
<keyword evidence="2" id="KW-0830">Ubiquinone</keyword>
<dbReference type="AlphaFoldDB" id="A0A6A4V5U1"/>
<evidence type="ECO:0000259" key="1">
    <source>
        <dbReference type="Pfam" id="PF10276"/>
    </source>
</evidence>
<dbReference type="PANTHER" id="PTHR13156">
    <property type="entry name" value="NADH-UBIQUINONE OXIDOREDUCTASE 13 KD-A SUBUNIT"/>
    <property type="match status" value="1"/>
</dbReference>
<evidence type="ECO:0000313" key="2">
    <source>
        <dbReference type="EMBL" id="KAF0289055.1"/>
    </source>
</evidence>
<name>A0A6A4V5U1_AMPAM</name>